<reference evidence="1" key="1">
    <citation type="submission" date="2014-09" db="EMBL/GenBank/DDBJ databases">
        <authorList>
            <person name="Magalhaes I.L.F."/>
            <person name="Oliveira U."/>
            <person name="Santos F.R."/>
            <person name="Vidigal T.H.D.A."/>
            <person name="Brescovit A.D."/>
            <person name="Santos A.J."/>
        </authorList>
    </citation>
    <scope>NUCLEOTIDE SEQUENCE</scope>
    <source>
        <tissue evidence="1">Shoot tissue taken approximately 20 cm above the soil surface</tissue>
    </source>
</reference>
<accession>A0A0A9EGE5</accession>
<dbReference type="AlphaFoldDB" id="A0A0A9EGE5"/>
<evidence type="ECO:0000313" key="1">
    <source>
        <dbReference type="EMBL" id="JAD96955.1"/>
    </source>
</evidence>
<proteinExistence type="predicted"/>
<organism evidence="1">
    <name type="scientific">Arundo donax</name>
    <name type="common">Giant reed</name>
    <name type="synonym">Donax arundinaceus</name>
    <dbReference type="NCBI Taxonomy" id="35708"/>
    <lineage>
        <taxon>Eukaryota</taxon>
        <taxon>Viridiplantae</taxon>
        <taxon>Streptophyta</taxon>
        <taxon>Embryophyta</taxon>
        <taxon>Tracheophyta</taxon>
        <taxon>Spermatophyta</taxon>
        <taxon>Magnoliopsida</taxon>
        <taxon>Liliopsida</taxon>
        <taxon>Poales</taxon>
        <taxon>Poaceae</taxon>
        <taxon>PACMAD clade</taxon>
        <taxon>Arundinoideae</taxon>
        <taxon>Arundineae</taxon>
        <taxon>Arundo</taxon>
    </lineage>
</organism>
<dbReference type="EMBL" id="GBRH01200940">
    <property type="protein sequence ID" value="JAD96955.1"/>
    <property type="molecule type" value="Transcribed_RNA"/>
</dbReference>
<sequence length="29" mass="3286">MASMLSGYPHGSSFLTHQCSYMIFAYARK</sequence>
<name>A0A0A9EGE5_ARUDO</name>
<protein>
    <submittedName>
        <fullName evidence="1">Uncharacterized protein</fullName>
    </submittedName>
</protein>
<reference evidence="1" key="2">
    <citation type="journal article" date="2015" name="Data Brief">
        <title>Shoot transcriptome of the giant reed, Arundo donax.</title>
        <authorList>
            <person name="Barrero R.A."/>
            <person name="Guerrero F.D."/>
            <person name="Moolhuijzen P."/>
            <person name="Goolsby J.A."/>
            <person name="Tidwell J."/>
            <person name="Bellgard S.E."/>
            <person name="Bellgard M.I."/>
        </authorList>
    </citation>
    <scope>NUCLEOTIDE SEQUENCE</scope>
    <source>
        <tissue evidence="1">Shoot tissue taken approximately 20 cm above the soil surface</tissue>
    </source>
</reference>